<feature type="compositionally biased region" description="Basic and acidic residues" evidence="1">
    <location>
        <begin position="243"/>
        <end position="255"/>
    </location>
</feature>
<dbReference type="RefSeq" id="XP_069198444.1">
    <property type="nucleotide sequence ID" value="XM_069341939.1"/>
</dbReference>
<gene>
    <name evidence="4" type="ORF">AAFC00_002599</name>
</gene>
<dbReference type="InterPro" id="IPR010378">
    <property type="entry name" value="TRAPPC13"/>
</dbReference>
<evidence type="ECO:0000313" key="5">
    <source>
        <dbReference type="Proteomes" id="UP001562354"/>
    </source>
</evidence>
<dbReference type="PANTHER" id="PTHR13134:SF3">
    <property type="entry name" value="TRAFFICKING PROTEIN PARTICLE COMPLEX SUBUNIT 13"/>
    <property type="match status" value="1"/>
</dbReference>
<evidence type="ECO:0000256" key="1">
    <source>
        <dbReference type="SAM" id="MobiDB-lite"/>
    </source>
</evidence>
<evidence type="ECO:0008006" key="6">
    <source>
        <dbReference type="Google" id="ProtNLM"/>
    </source>
</evidence>
<organism evidence="4 5">
    <name type="scientific">Neodothiora populina</name>
    <dbReference type="NCBI Taxonomy" id="2781224"/>
    <lineage>
        <taxon>Eukaryota</taxon>
        <taxon>Fungi</taxon>
        <taxon>Dikarya</taxon>
        <taxon>Ascomycota</taxon>
        <taxon>Pezizomycotina</taxon>
        <taxon>Dothideomycetes</taxon>
        <taxon>Dothideomycetidae</taxon>
        <taxon>Dothideales</taxon>
        <taxon>Dothioraceae</taxon>
        <taxon>Neodothiora</taxon>
    </lineage>
</organism>
<dbReference type="Pfam" id="PF06159">
    <property type="entry name" value="TRAPPC13_N"/>
    <property type="match status" value="1"/>
</dbReference>
<dbReference type="Proteomes" id="UP001562354">
    <property type="component" value="Unassembled WGS sequence"/>
</dbReference>
<reference evidence="4 5" key="1">
    <citation type="submission" date="2024-07" db="EMBL/GenBank/DDBJ databases">
        <title>Draft sequence of the Neodothiora populina.</title>
        <authorList>
            <person name="Drown D.D."/>
            <person name="Schuette U.S."/>
            <person name="Buechlein A.B."/>
            <person name="Rusch D.R."/>
            <person name="Winton L.W."/>
            <person name="Adams G.A."/>
        </authorList>
    </citation>
    <scope>NUCLEOTIDE SEQUENCE [LARGE SCALE GENOMIC DNA]</scope>
    <source>
        <strain evidence="4 5">CPC 39397</strain>
    </source>
</reference>
<accession>A0ABR3P8C3</accession>
<dbReference type="InterPro" id="IPR055427">
    <property type="entry name" value="TRAPPC13_N"/>
</dbReference>
<feature type="domain" description="Trafficking protein particle complex subunit 13 N-terminal" evidence="2">
    <location>
        <begin position="18"/>
        <end position="187"/>
    </location>
</feature>
<evidence type="ECO:0000259" key="2">
    <source>
        <dbReference type="Pfam" id="PF06159"/>
    </source>
</evidence>
<feature type="region of interest" description="Disordered" evidence="1">
    <location>
        <begin position="242"/>
        <end position="261"/>
    </location>
</feature>
<dbReference type="GeneID" id="95976301"/>
<comment type="caution">
    <text evidence="4">The sequence shown here is derived from an EMBL/GenBank/DDBJ whole genome shotgun (WGS) entry which is preliminary data.</text>
</comment>
<proteinExistence type="predicted"/>
<dbReference type="EMBL" id="JBFMKM010000012">
    <property type="protein sequence ID" value="KAL1302168.1"/>
    <property type="molecule type" value="Genomic_DNA"/>
</dbReference>
<evidence type="ECO:0000313" key="4">
    <source>
        <dbReference type="EMBL" id="KAL1302168.1"/>
    </source>
</evidence>
<dbReference type="Pfam" id="PF23647">
    <property type="entry name" value="TRAPPC13_M"/>
    <property type="match status" value="1"/>
</dbReference>
<evidence type="ECO:0000259" key="3">
    <source>
        <dbReference type="Pfam" id="PF23647"/>
    </source>
</evidence>
<dbReference type="PANTHER" id="PTHR13134">
    <property type="entry name" value="TRAFFICKING PROTEIN PARTICLE COMPLEX SUBUNIT 13"/>
    <property type="match status" value="1"/>
</dbReference>
<keyword evidence="5" id="KW-1185">Reference proteome</keyword>
<dbReference type="InterPro" id="IPR055429">
    <property type="entry name" value="TRAPPC13_M"/>
</dbReference>
<sequence length="318" mass="34377">MAQSRQTLAAAGGSQHPHSVSLKVLRLSKPTLVPAVDVPGPGILNTASKPYPSTSRSSYSLTPLLQLPPAFGAAYVGTTFSCTLCANNELPESSPIIIRDVEITAELQSPGGVIPLDLSDQYADVNTAVLESGRTVQKIIRQELREDGQHVLAVMVTYTEVPSEQQGDASEEDAGNKRTFRKLYQFTAQPAVGVRTKIGELKRNTSGSRKFVLEAQLENLTEGSIVLDAVSLNLAKALTSKSLNRDSDGTDEKNTPHKKPCMAPEDVMQVAFVIDQVDGKTLEEKRDRIVLAQVHLEWNGPMGEKGELTTGWLGCKGR</sequence>
<feature type="domain" description="Trafficking protein particle complex subunit 13 middle" evidence="3">
    <location>
        <begin position="194"/>
        <end position="313"/>
    </location>
</feature>
<name>A0ABR3P8C3_9PEZI</name>
<protein>
    <recommendedName>
        <fullName evidence="6">DUF974 domain protein</fullName>
    </recommendedName>
</protein>